<evidence type="ECO:0008006" key="4">
    <source>
        <dbReference type="Google" id="ProtNLM"/>
    </source>
</evidence>
<proteinExistence type="predicted"/>
<keyword evidence="3" id="KW-1185">Reference proteome</keyword>
<reference evidence="2 3" key="1">
    <citation type="submission" date="2023-03" db="EMBL/GenBank/DDBJ databases">
        <title>Mating type loci evolution in Malassezia.</title>
        <authorList>
            <person name="Coelho M.A."/>
        </authorList>
    </citation>
    <scope>NUCLEOTIDE SEQUENCE [LARGE SCALE GENOMIC DNA]</scope>
    <source>
        <strain evidence="2 3">CBS 13387</strain>
    </source>
</reference>
<dbReference type="EMBL" id="CP119921">
    <property type="protein sequence ID" value="WFD16999.1"/>
    <property type="molecule type" value="Genomic_DNA"/>
</dbReference>
<gene>
    <name evidence="2" type="ORF">MARU1_003046</name>
</gene>
<evidence type="ECO:0000256" key="1">
    <source>
        <dbReference type="SAM" id="SignalP"/>
    </source>
</evidence>
<dbReference type="Pfam" id="PF08520">
    <property type="entry name" value="Mitofissin"/>
    <property type="match status" value="1"/>
</dbReference>
<evidence type="ECO:0000313" key="2">
    <source>
        <dbReference type="EMBL" id="WFD16999.1"/>
    </source>
</evidence>
<dbReference type="PANTHER" id="PTHR28075">
    <property type="entry name" value="CHROMOSOME 16, WHOLE GENOME SHOTGUN SEQUENCE"/>
    <property type="match status" value="1"/>
</dbReference>
<dbReference type="GO" id="GO:0005737">
    <property type="term" value="C:cytoplasm"/>
    <property type="evidence" value="ECO:0007669"/>
    <property type="project" value="TreeGrafter"/>
</dbReference>
<organism evidence="2 3">
    <name type="scientific">Malassezia arunalokei</name>
    <dbReference type="NCBI Taxonomy" id="1514897"/>
    <lineage>
        <taxon>Eukaryota</taxon>
        <taxon>Fungi</taxon>
        <taxon>Dikarya</taxon>
        <taxon>Basidiomycota</taxon>
        <taxon>Ustilaginomycotina</taxon>
        <taxon>Malasseziomycetes</taxon>
        <taxon>Malasseziales</taxon>
        <taxon>Malasseziaceae</taxon>
        <taxon>Malassezia</taxon>
    </lineage>
</organism>
<evidence type="ECO:0000313" key="3">
    <source>
        <dbReference type="Proteomes" id="UP001217582"/>
    </source>
</evidence>
<protein>
    <recommendedName>
        <fullName evidence="4">DUF1748-domain-containing protein</fullName>
    </recommendedName>
</protein>
<accession>A0AAJ5Z6V1</accession>
<dbReference type="InterPro" id="IPR013726">
    <property type="entry name" value="Mitofissin"/>
</dbReference>
<dbReference type="PANTHER" id="PTHR28075:SF1">
    <property type="entry name" value="DUF1748-DOMAIN-CONTAINING PROTEIN"/>
    <property type="match status" value="1"/>
</dbReference>
<dbReference type="Proteomes" id="UP001217582">
    <property type="component" value="Chromosome 6"/>
</dbReference>
<dbReference type="AlphaFoldDB" id="A0AAJ5Z6V1"/>
<sequence>MLGRVLHVVVDAMLISMVLSGIKRNTGLTVALAGIKHLEMRKFVSAYLEAGEWVRRDALTLQLMDFTVVCLGRSSSFERIR</sequence>
<keyword evidence="1" id="KW-0732">Signal</keyword>
<feature type="chain" id="PRO_5042609058" description="DUF1748-domain-containing protein" evidence="1">
    <location>
        <begin position="21"/>
        <end position="81"/>
    </location>
</feature>
<feature type="signal peptide" evidence="1">
    <location>
        <begin position="1"/>
        <end position="20"/>
    </location>
</feature>
<name>A0AAJ5Z6V1_9BASI</name>